<dbReference type="AlphaFoldDB" id="A0A9N9HG42"/>
<gene>
    <name evidence="1" type="ORF">FMOSSE_LOCUS13176</name>
</gene>
<name>A0A9N9HG42_FUNMO</name>
<evidence type="ECO:0000313" key="1">
    <source>
        <dbReference type="EMBL" id="CAG8687682.1"/>
    </source>
</evidence>
<comment type="caution">
    <text evidence="1">The sequence shown here is derived from an EMBL/GenBank/DDBJ whole genome shotgun (WGS) entry which is preliminary data.</text>
</comment>
<keyword evidence="2" id="KW-1185">Reference proteome</keyword>
<evidence type="ECO:0000313" key="2">
    <source>
        <dbReference type="Proteomes" id="UP000789375"/>
    </source>
</evidence>
<dbReference type="Proteomes" id="UP000789375">
    <property type="component" value="Unassembled WGS sequence"/>
</dbReference>
<dbReference type="EMBL" id="CAJVPP010007346">
    <property type="protein sequence ID" value="CAG8687682.1"/>
    <property type="molecule type" value="Genomic_DNA"/>
</dbReference>
<accession>A0A9N9HG42</accession>
<organism evidence="1 2">
    <name type="scientific">Funneliformis mosseae</name>
    <name type="common">Endomycorrhizal fungus</name>
    <name type="synonym">Glomus mosseae</name>
    <dbReference type="NCBI Taxonomy" id="27381"/>
    <lineage>
        <taxon>Eukaryota</taxon>
        <taxon>Fungi</taxon>
        <taxon>Fungi incertae sedis</taxon>
        <taxon>Mucoromycota</taxon>
        <taxon>Glomeromycotina</taxon>
        <taxon>Glomeromycetes</taxon>
        <taxon>Glomerales</taxon>
        <taxon>Glomeraceae</taxon>
        <taxon>Funneliformis</taxon>
    </lineage>
</organism>
<protein>
    <submittedName>
        <fullName evidence="1">5788_t:CDS:1</fullName>
    </submittedName>
</protein>
<reference evidence="1" key="1">
    <citation type="submission" date="2021-06" db="EMBL/GenBank/DDBJ databases">
        <authorList>
            <person name="Kallberg Y."/>
            <person name="Tangrot J."/>
            <person name="Rosling A."/>
        </authorList>
    </citation>
    <scope>NUCLEOTIDE SEQUENCE</scope>
    <source>
        <strain evidence="1">87-6 pot B 2015</strain>
    </source>
</reference>
<proteinExistence type="predicted"/>
<sequence length="71" mass="8106">MIAKDSSSITSDLTHCEKDLFMISVELVTILKQISEFYLETILMGSSEVIIQNIVDLFRVAIKLKRKEILC</sequence>